<dbReference type="AlphaFoldDB" id="A0A0A8ZW83"/>
<name>A0A0A8ZW83_ARUDO</name>
<reference evidence="1" key="2">
    <citation type="journal article" date="2015" name="Data Brief">
        <title>Shoot transcriptome of the giant reed, Arundo donax.</title>
        <authorList>
            <person name="Barrero R.A."/>
            <person name="Guerrero F.D."/>
            <person name="Moolhuijzen P."/>
            <person name="Goolsby J.A."/>
            <person name="Tidwell J."/>
            <person name="Bellgard S.E."/>
            <person name="Bellgard M.I."/>
        </authorList>
    </citation>
    <scope>NUCLEOTIDE SEQUENCE</scope>
    <source>
        <tissue evidence="1">Shoot tissue taken approximately 20 cm above the soil surface</tissue>
    </source>
</reference>
<evidence type="ECO:0000313" key="1">
    <source>
        <dbReference type="EMBL" id="JAD43604.1"/>
    </source>
</evidence>
<protein>
    <submittedName>
        <fullName evidence="1">Uncharacterized protein</fullName>
    </submittedName>
</protein>
<sequence>MAADGGLASREAGLRLSGAAGRRRLGAAPRR</sequence>
<dbReference type="EMBL" id="GBRH01254291">
    <property type="protein sequence ID" value="JAD43604.1"/>
    <property type="molecule type" value="Transcribed_RNA"/>
</dbReference>
<accession>A0A0A8ZW83</accession>
<proteinExistence type="predicted"/>
<organism evidence="1">
    <name type="scientific">Arundo donax</name>
    <name type="common">Giant reed</name>
    <name type="synonym">Donax arundinaceus</name>
    <dbReference type="NCBI Taxonomy" id="35708"/>
    <lineage>
        <taxon>Eukaryota</taxon>
        <taxon>Viridiplantae</taxon>
        <taxon>Streptophyta</taxon>
        <taxon>Embryophyta</taxon>
        <taxon>Tracheophyta</taxon>
        <taxon>Spermatophyta</taxon>
        <taxon>Magnoliopsida</taxon>
        <taxon>Liliopsida</taxon>
        <taxon>Poales</taxon>
        <taxon>Poaceae</taxon>
        <taxon>PACMAD clade</taxon>
        <taxon>Arundinoideae</taxon>
        <taxon>Arundineae</taxon>
        <taxon>Arundo</taxon>
    </lineage>
</organism>
<reference evidence="1" key="1">
    <citation type="submission" date="2014-09" db="EMBL/GenBank/DDBJ databases">
        <authorList>
            <person name="Magalhaes I.L.F."/>
            <person name="Oliveira U."/>
            <person name="Santos F.R."/>
            <person name="Vidigal T.H.D.A."/>
            <person name="Brescovit A.D."/>
            <person name="Santos A.J."/>
        </authorList>
    </citation>
    <scope>NUCLEOTIDE SEQUENCE</scope>
    <source>
        <tissue evidence="1">Shoot tissue taken approximately 20 cm above the soil surface</tissue>
    </source>
</reference>